<reference evidence="3 4" key="1">
    <citation type="journal article" date="2023" name="Hortic Res">
        <title>Pangenome of water caltrop reveals structural variations and asymmetric subgenome divergence after allopolyploidization.</title>
        <authorList>
            <person name="Zhang X."/>
            <person name="Chen Y."/>
            <person name="Wang L."/>
            <person name="Yuan Y."/>
            <person name="Fang M."/>
            <person name="Shi L."/>
            <person name="Lu R."/>
            <person name="Comes H.P."/>
            <person name="Ma Y."/>
            <person name="Chen Y."/>
            <person name="Huang G."/>
            <person name="Zhou Y."/>
            <person name="Zheng Z."/>
            <person name="Qiu Y."/>
        </authorList>
    </citation>
    <scope>NUCLEOTIDE SEQUENCE [LARGE SCALE GENOMIC DNA]</scope>
    <source>
        <tissue evidence="3">Roots</tissue>
    </source>
</reference>
<comment type="caution">
    <text evidence="3">The sequence shown here is derived from an EMBL/GenBank/DDBJ whole genome shotgun (WGS) entry which is preliminary data.</text>
</comment>
<dbReference type="Proteomes" id="UP001345219">
    <property type="component" value="Chromosome 2"/>
</dbReference>
<dbReference type="FunFam" id="2.30.240.10:FF:000002">
    <property type="entry name" value="Uncharacterized protein At3g07460"/>
    <property type="match status" value="1"/>
</dbReference>
<dbReference type="InterPro" id="IPR007493">
    <property type="entry name" value="DUF538"/>
</dbReference>
<organism evidence="3 4">
    <name type="scientific">Trapa incisa</name>
    <dbReference type="NCBI Taxonomy" id="236973"/>
    <lineage>
        <taxon>Eukaryota</taxon>
        <taxon>Viridiplantae</taxon>
        <taxon>Streptophyta</taxon>
        <taxon>Embryophyta</taxon>
        <taxon>Tracheophyta</taxon>
        <taxon>Spermatophyta</taxon>
        <taxon>Magnoliopsida</taxon>
        <taxon>eudicotyledons</taxon>
        <taxon>Gunneridae</taxon>
        <taxon>Pentapetalae</taxon>
        <taxon>rosids</taxon>
        <taxon>malvids</taxon>
        <taxon>Myrtales</taxon>
        <taxon>Lythraceae</taxon>
        <taxon>Trapa</taxon>
    </lineage>
</organism>
<proteinExistence type="predicted"/>
<feature type="signal peptide" evidence="2">
    <location>
        <begin position="1"/>
        <end position="26"/>
    </location>
</feature>
<dbReference type="AlphaFoldDB" id="A0AAN7JX19"/>
<dbReference type="Pfam" id="PF04398">
    <property type="entry name" value="DUF538"/>
    <property type="match status" value="1"/>
</dbReference>
<dbReference type="PANTHER" id="PTHR31676">
    <property type="entry name" value="T31J12.3 PROTEIN-RELATED"/>
    <property type="match status" value="1"/>
</dbReference>
<gene>
    <name evidence="3" type="ORF">SAY87_002509</name>
</gene>
<dbReference type="SUPFAM" id="SSF141562">
    <property type="entry name" value="At5g01610-like"/>
    <property type="match status" value="1"/>
</dbReference>
<feature type="chain" id="PRO_5043054013" evidence="2">
    <location>
        <begin position="27"/>
        <end position="172"/>
    </location>
</feature>
<keyword evidence="4" id="KW-1185">Reference proteome</keyword>
<dbReference type="EMBL" id="JAXIOK010000015">
    <property type="protein sequence ID" value="KAK4754405.1"/>
    <property type="molecule type" value="Genomic_DNA"/>
</dbReference>
<dbReference type="InterPro" id="IPR036758">
    <property type="entry name" value="At5g01610-like"/>
</dbReference>
<keyword evidence="2" id="KW-0732">Signal</keyword>
<evidence type="ECO:0000313" key="4">
    <source>
        <dbReference type="Proteomes" id="UP001345219"/>
    </source>
</evidence>
<evidence type="ECO:0000256" key="1">
    <source>
        <dbReference type="SAM" id="MobiDB-lite"/>
    </source>
</evidence>
<protein>
    <submittedName>
        <fullName evidence="3">Uncharacterized protein</fullName>
    </submittedName>
</protein>
<name>A0AAN7JX19_9MYRT</name>
<evidence type="ECO:0000256" key="2">
    <source>
        <dbReference type="SAM" id="SignalP"/>
    </source>
</evidence>
<sequence>MSLPSSSPSPSTLILFSFLVIPSVIASASALTASIQSFLLSHGLPGGLFPENVKSFTLDPNGLLEVFLDRPCLTKFESKVYFDSVVRANLTYGRLQGLEGLSQEELFLWLPVKDIIVYDPSSGLILFDIGIAHKQLSLSLFEDPPPCKPPSDSVVKAKKKEQMVSAGLESLR</sequence>
<feature type="region of interest" description="Disordered" evidence="1">
    <location>
        <begin position="144"/>
        <end position="172"/>
    </location>
</feature>
<dbReference type="Gene3D" id="2.30.240.10">
    <property type="entry name" value="At5g01610-like"/>
    <property type="match status" value="1"/>
</dbReference>
<accession>A0AAN7JX19</accession>
<evidence type="ECO:0000313" key="3">
    <source>
        <dbReference type="EMBL" id="KAK4754405.1"/>
    </source>
</evidence>
<dbReference type="PANTHER" id="PTHR31676:SF28">
    <property type="entry name" value="TRANSMEMBRANE PROTEIN"/>
    <property type="match status" value="1"/>
</dbReference>